<comment type="caution">
    <text evidence="3">The sequence shown here is derived from an EMBL/GenBank/DDBJ whole genome shotgun (WGS) entry which is preliminary data.</text>
</comment>
<protein>
    <submittedName>
        <fullName evidence="3">Uncharacterized protein</fullName>
    </submittedName>
</protein>
<dbReference type="STRING" id="553385.GCA_000591415_01248"/>
<dbReference type="RefSeq" id="WP_144726895.1">
    <property type="nucleotide sequence ID" value="NZ_CAWOWR010000087.1"/>
</dbReference>
<dbReference type="Proteomes" id="UP000319941">
    <property type="component" value="Unassembled WGS sequence"/>
</dbReference>
<feature type="compositionally biased region" description="Basic and acidic residues" evidence="1">
    <location>
        <begin position="8"/>
        <end position="19"/>
    </location>
</feature>
<organism evidence="3 4">
    <name type="scientific">Cobetia crustatorum</name>
    <dbReference type="NCBI Taxonomy" id="553385"/>
    <lineage>
        <taxon>Bacteria</taxon>
        <taxon>Pseudomonadati</taxon>
        <taxon>Pseudomonadota</taxon>
        <taxon>Gammaproteobacteria</taxon>
        <taxon>Oceanospirillales</taxon>
        <taxon>Halomonadaceae</taxon>
        <taxon>Cobetia</taxon>
    </lineage>
</organism>
<feature type="region of interest" description="Disordered" evidence="1">
    <location>
        <begin position="1"/>
        <end position="27"/>
    </location>
</feature>
<name>A0A558HSD2_9GAMM</name>
<keyword evidence="4" id="KW-1185">Reference proteome</keyword>
<evidence type="ECO:0000313" key="3">
    <source>
        <dbReference type="EMBL" id="TVU72047.1"/>
    </source>
</evidence>
<feature type="region of interest" description="Disordered" evidence="1">
    <location>
        <begin position="85"/>
        <end position="116"/>
    </location>
</feature>
<keyword evidence="2" id="KW-0472">Membrane</keyword>
<gene>
    <name evidence="3" type="ORF">FQP86_05885</name>
</gene>
<proteinExistence type="predicted"/>
<keyword evidence="2" id="KW-1133">Transmembrane helix</keyword>
<sequence>MSIHPLNRHHDPMPAERRATLPTPYDPGPMALPHSSAWHGLIIGTGLALLCAALVVAGVYSARASMPMHGLNEVGLEQALVTQPSEKRPQWQASRHMIPASLSNSPREAPPRSLFM</sequence>
<evidence type="ECO:0000256" key="1">
    <source>
        <dbReference type="SAM" id="MobiDB-lite"/>
    </source>
</evidence>
<dbReference type="EMBL" id="VNFH01000003">
    <property type="protein sequence ID" value="TVU72047.1"/>
    <property type="molecule type" value="Genomic_DNA"/>
</dbReference>
<evidence type="ECO:0000256" key="2">
    <source>
        <dbReference type="SAM" id="Phobius"/>
    </source>
</evidence>
<dbReference type="AlphaFoldDB" id="A0A558HSD2"/>
<accession>A0A558HSD2</accession>
<reference evidence="3 4" key="1">
    <citation type="submission" date="2019-07" db="EMBL/GenBank/DDBJ databases">
        <title>Diversity of Bacteria from Kongsfjorden, Arctic.</title>
        <authorList>
            <person name="Yu Y."/>
        </authorList>
    </citation>
    <scope>NUCLEOTIDE SEQUENCE [LARGE SCALE GENOMIC DNA]</scope>
    <source>
        <strain evidence="3 4">SM1923</strain>
    </source>
</reference>
<feature type="transmembrane region" description="Helical" evidence="2">
    <location>
        <begin position="37"/>
        <end position="60"/>
    </location>
</feature>
<evidence type="ECO:0000313" key="4">
    <source>
        <dbReference type="Proteomes" id="UP000319941"/>
    </source>
</evidence>
<keyword evidence="2" id="KW-0812">Transmembrane</keyword>